<accession>A0A0N4URM2</accession>
<organism evidence="4 6">
    <name type="scientific">Dracunculus medinensis</name>
    <name type="common">Guinea worm</name>
    <dbReference type="NCBI Taxonomy" id="318479"/>
    <lineage>
        <taxon>Eukaryota</taxon>
        <taxon>Metazoa</taxon>
        <taxon>Ecdysozoa</taxon>
        <taxon>Nematoda</taxon>
        <taxon>Chromadorea</taxon>
        <taxon>Rhabditida</taxon>
        <taxon>Spirurina</taxon>
        <taxon>Dracunculoidea</taxon>
        <taxon>Dracunculidae</taxon>
        <taxon>Dracunculus</taxon>
    </lineage>
</organism>
<feature type="disulfide bond" evidence="1">
    <location>
        <begin position="144"/>
        <end position="162"/>
    </location>
</feature>
<feature type="disulfide bond" evidence="1">
    <location>
        <begin position="183"/>
        <end position="217"/>
    </location>
</feature>
<dbReference type="PROSITE" id="PS51670">
    <property type="entry name" value="SHKT"/>
    <property type="match status" value="2"/>
</dbReference>
<dbReference type="STRING" id="318479.A0A0N4URM2"/>
<evidence type="ECO:0000313" key="3">
    <source>
        <dbReference type="EMBL" id="VDN60977.1"/>
    </source>
</evidence>
<sequence>MQRIYLEAPGQGGAKVKRPSPLAHACSNNNDAFCAALFDLTTPQDLQNNANPTMDYKVNANCQNATLKPEAIRICPRSCAFCCLTPQYNCTNENDQSCSLFLTMPQLCTNPNISAVALAKCPRNCGLCNQPGAGGRCPDTSPNCAVLVALAGCNDTNIQQMCMGTCNIKTCLSTTGGPSVQTCSDDRANCAQMQRYCTIEPFTGTLRQQCRKTCRVCT</sequence>
<dbReference type="AlphaFoldDB" id="A0A0N4URM2"/>
<keyword evidence="5" id="KW-1185">Reference proteome</keyword>
<feature type="disulfide bond" evidence="1">
    <location>
        <begin position="137"/>
        <end position="171"/>
    </location>
</feature>
<proteinExistence type="predicted"/>
<evidence type="ECO:0000313" key="5">
    <source>
        <dbReference type="Proteomes" id="UP000274756"/>
    </source>
</evidence>
<feature type="disulfide bond" evidence="1">
    <location>
        <begin position="153"/>
        <end position="166"/>
    </location>
</feature>
<reference evidence="3 5" key="2">
    <citation type="submission" date="2018-11" db="EMBL/GenBank/DDBJ databases">
        <authorList>
            <consortium name="Pathogen Informatics"/>
        </authorList>
    </citation>
    <scope>NUCLEOTIDE SEQUENCE [LARGE SCALE GENOMIC DNA]</scope>
</reference>
<evidence type="ECO:0000256" key="1">
    <source>
        <dbReference type="PROSITE-ProRule" id="PRU01005"/>
    </source>
</evidence>
<dbReference type="Proteomes" id="UP000274756">
    <property type="component" value="Unassembled WGS sequence"/>
</dbReference>
<evidence type="ECO:0000313" key="6">
    <source>
        <dbReference type="WBParaSite" id="DME_0001070401-mRNA-1"/>
    </source>
</evidence>
<dbReference type="Pfam" id="PF01549">
    <property type="entry name" value="ShK"/>
    <property type="match status" value="4"/>
</dbReference>
<gene>
    <name evidence="3" type="ORF">DME_LOCUS10950</name>
</gene>
<dbReference type="WBParaSite" id="DME_0001070401-mRNA-1">
    <property type="protein sequence ID" value="DME_0001070401-mRNA-1"/>
    <property type="gene ID" value="DME_0001070401"/>
</dbReference>
<protein>
    <submittedName>
        <fullName evidence="6">ShTK domain protein</fullName>
    </submittedName>
</protein>
<dbReference type="Gene3D" id="1.10.10.1940">
    <property type="match status" value="1"/>
</dbReference>
<dbReference type="PANTHER" id="PTHR21724">
    <property type="entry name" value="SHKT DOMAIN-CONTAINING PROTEIN"/>
    <property type="match status" value="1"/>
</dbReference>
<evidence type="ECO:0000259" key="2">
    <source>
        <dbReference type="PROSITE" id="PS51670"/>
    </source>
</evidence>
<dbReference type="Proteomes" id="UP000038040">
    <property type="component" value="Unplaced"/>
</dbReference>
<dbReference type="InterPro" id="IPR003582">
    <property type="entry name" value="ShKT_dom"/>
</dbReference>
<feature type="domain" description="ShKT" evidence="2">
    <location>
        <begin position="137"/>
        <end position="171"/>
    </location>
</feature>
<name>A0A0N4URM2_DRAME</name>
<dbReference type="EMBL" id="UYYG01001296">
    <property type="protein sequence ID" value="VDN60977.1"/>
    <property type="molecule type" value="Genomic_DNA"/>
</dbReference>
<evidence type="ECO:0000313" key="4">
    <source>
        <dbReference type="Proteomes" id="UP000038040"/>
    </source>
</evidence>
<keyword evidence="1" id="KW-1015">Disulfide bond</keyword>
<comment type="caution">
    <text evidence="1">Lacks conserved residue(s) required for the propagation of feature annotation.</text>
</comment>
<dbReference type="SMART" id="SM00254">
    <property type="entry name" value="ShKT"/>
    <property type="match status" value="3"/>
</dbReference>
<reference evidence="6" key="1">
    <citation type="submission" date="2017-02" db="UniProtKB">
        <authorList>
            <consortium name="WormBaseParasite"/>
        </authorList>
    </citation>
    <scope>IDENTIFICATION</scope>
</reference>
<dbReference type="PANTHER" id="PTHR21724:SF109">
    <property type="entry name" value="SHKT DOMAIN-CONTAINING PROTEIN"/>
    <property type="match status" value="1"/>
</dbReference>
<feature type="domain" description="ShKT" evidence="2">
    <location>
        <begin position="183"/>
        <end position="217"/>
    </location>
</feature>
<dbReference type="OrthoDB" id="5867083at2759"/>